<dbReference type="PANTHER" id="PTHR30448">
    <property type="entry name" value="RNASE ADAPTER PROTEIN RAPZ"/>
    <property type="match status" value="1"/>
</dbReference>
<dbReference type="HAMAP" id="MF_00636">
    <property type="entry name" value="RapZ_like"/>
    <property type="match status" value="1"/>
</dbReference>
<feature type="domain" description="RapZ-like N-terminal" evidence="5">
    <location>
        <begin position="4"/>
        <end position="156"/>
    </location>
</feature>
<dbReference type="HOGENOM" id="CLU_059558_0_0_0"/>
<dbReference type="KEGG" id="ipo:Ilyop_0424"/>
<name>E3HB61_ILYPC</name>
<evidence type="ECO:0000313" key="8">
    <source>
        <dbReference type="Proteomes" id="UP000006875"/>
    </source>
</evidence>
<dbReference type="NCBIfam" id="NF003828">
    <property type="entry name" value="PRK05416.1"/>
    <property type="match status" value="1"/>
</dbReference>
<dbReference type="PANTHER" id="PTHR30448:SF0">
    <property type="entry name" value="RNASE ADAPTER PROTEIN RAPZ"/>
    <property type="match status" value="1"/>
</dbReference>
<dbReference type="SUPFAM" id="SSF52540">
    <property type="entry name" value="P-loop containing nucleoside triphosphate hydrolases"/>
    <property type="match status" value="1"/>
</dbReference>
<dbReference type="GO" id="GO:0005525">
    <property type="term" value="F:GTP binding"/>
    <property type="evidence" value="ECO:0007669"/>
    <property type="project" value="UniProtKB-UniRule"/>
</dbReference>
<dbReference type="eggNOG" id="COG1660">
    <property type="taxonomic scope" value="Bacteria"/>
</dbReference>
<keyword evidence="2 4" id="KW-0067">ATP-binding</keyword>
<dbReference type="Proteomes" id="UP000006875">
    <property type="component" value="Chromosome"/>
</dbReference>
<evidence type="ECO:0000259" key="5">
    <source>
        <dbReference type="Pfam" id="PF03668"/>
    </source>
</evidence>
<proteinExistence type="inferred from homology"/>
<evidence type="ECO:0000256" key="2">
    <source>
        <dbReference type="ARBA" id="ARBA00022840"/>
    </source>
</evidence>
<reference evidence="7 8" key="1">
    <citation type="journal article" date="2010" name="Stand. Genomic Sci.">
        <title>Complete genome sequence of Ilyobacter polytropus type strain (CuHbu1).</title>
        <authorList>
            <person name="Sikorski J."/>
            <person name="Chertkov O."/>
            <person name="Lapidus A."/>
            <person name="Nolan M."/>
            <person name="Lucas S."/>
            <person name="Del Rio T.G."/>
            <person name="Tice H."/>
            <person name="Cheng J.F."/>
            <person name="Tapia R."/>
            <person name="Han C."/>
            <person name="Goodwin L."/>
            <person name="Pitluck S."/>
            <person name="Liolios K."/>
            <person name="Ivanova N."/>
            <person name="Mavromatis K."/>
            <person name="Mikhailova N."/>
            <person name="Pati A."/>
            <person name="Chen A."/>
            <person name="Palaniappan K."/>
            <person name="Land M."/>
            <person name="Hauser L."/>
            <person name="Chang Y.J."/>
            <person name="Jeffries C.D."/>
            <person name="Brambilla E."/>
            <person name="Yasawong M."/>
            <person name="Rohde M."/>
            <person name="Pukall R."/>
            <person name="Spring S."/>
            <person name="Goker M."/>
            <person name="Woyke T."/>
            <person name="Bristow J."/>
            <person name="Eisen J.A."/>
            <person name="Markowitz V."/>
            <person name="Hugenholtz P."/>
            <person name="Kyrpides N.C."/>
            <person name="Klenk H.P."/>
        </authorList>
    </citation>
    <scope>NUCLEOTIDE SEQUENCE [LARGE SCALE GENOMIC DNA]</scope>
    <source>
        <strain evidence="8">ATCC 51220 / DSM 2926 / LMG 16218 / CuHBu1</strain>
    </source>
</reference>
<evidence type="ECO:0000256" key="4">
    <source>
        <dbReference type="HAMAP-Rule" id="MF_00636"/>
    </source>
</evidence>
<feature type="binding site" evidence="4">
    <location>
        <begin position="62"/>
        <end position="65"/>
    </location>
    <ligand>
        <name>GTP</name>
        <dbReference type="ChEBI" id="CHEBI:37565"/>
    </ligand>
</feature>
<feature type="domain" description="RapZ C-terminal" evidence="6">
    <location>
        <begin position="165"/>
        <end position="283"/>
    </location>
</feature>
<dbReference type="AlphaFoldDB" id="E3HB61"/>
<dbReference type="Pfam" id="PF03668">
    <property type="entry name" value="RapZ-like_N"/>
    <property type="match status" value="1"/>
</dbReference>
<dbReference type="RefSeq" id="WP_013386882.1">
    <property type="nucleotide sequence ID" value="NC_014632.1"/>
</dbReference>
<dbReference type="EMBL" id="CP002281">
    <property type="protein sequence ID" value="ADO82212.1"/>
    <property type="molecule type" value="Genomic_DNA"/>
</dbReference>
<evidence type="ECO:0000259" key="6">
    <source>
        <dbReference type="Pfam" id="PF22740"/>
    </source>
</evidence>
<organism evidence="7 8">
    <name type="scientific">Ilyobacter polytropus (strain ATCC 51220 / DSM 2926 / LMG 16218 / CuHBu1)</name>
    <dbReference type="NCBI Taxonomy" id="572544"/>
    <lineage>
        <taxon>Bacteria</taxon>
        <taxon>Fusobacteriati</taxon>
        <taxon>Fusobacteriota</taxon>
        <taxon>Fusobacteriia</taxon>
        <taxon>Fusobacteriales</taxon>
        <taxon>Fusobacteriaceae</taxon>
        <taxon>Ilyobacter</taxon>
    </lineage>
</organism>
<dbReference type="InterPro" id="IPR005337">
    <property type="entry name" value="RapZ-like"/>
</dbReference>
<accession>E3HB61</accession>
<evidence type="ECO:0000313" key="7">
    <source>
        <dbReference type="EMBL" id="ADO82212.1"/>
    </source>
</evidence>
<keyword evidence="1 4" id="KW-0547">Nucleotide-binding</keyword>
<dbReference type="STRING" id="572544.Ilyop_0424"/>
<gene>
    <name evidence="7" type="ordered locus">Ilyop_0424</name>
</gene>
<protein>
    <submittedName>
        <fullName evidence="7">Uncharacterized protein</fullName>
    </submittedName>
</protein>
<evidence type="ECO:0000256" key="1">
    <source>
        <dbReference type="ARBA" id="ARBA00022741"/>
    </source>
</evidence>
<dbReference type="PIRSF" id="PIRSF005052">
    <property type="entry name" value="P-loopkin"/>
    <property type="match status" value="1"/>
</dbReference>
<keyword evidence="8" id="KW-1185">Reference proteome</keyword>
<dbReference type="InterPro" id="IPR053931">
    <property type="entry name" value="RapZ_C"/>
</dbReference>
<dbReference type="OrthoDB" id="9784461at2"/>
<keyword evidence="3 4" id="KW-0342">GTP-binding</keyword>
<dbReference type="InterPro" id="IPR053930">
    <property type="entry name" value="RapZ-like_N"/>
</dbReference>
<dbReference type="InterPro" id="IPR027417">
    <property type="entry name" value="P-loop_NTPase"/>
</dbReference>
<sequence length="290" mass="33291">MKNIQLIIISGLSGAGKTSAINSFEDMGYFTIDNIPCTMGNVLLKAIKNGDMDKKKLCMGIDARSFEKVEEFSSLLDELEASGIDYRLIFLESKVEVILNRYNLTRRKHPIEAKTILDSIIEERSIMGDIRKRASVILDTSSLKPKDIGLKLKKLLFDRQDEEITVHFQSFGFKYGTPIDLDLMFDVRFLKNPYYLEELRDKTGNDKEVSEYVMGFQESQEFFKKLVDMLEFLIPKFITEGKSHLSVGVGCSGGRHRSVTYINLLKDYFSGRSDIRVVTSHREEERGHWL</sequence>
<evidence type="ECO:0000256" key="3">
    <source>
        <dbReference type="ARBA" id="ARBA00023134"/>
    </source>
</evidence>
<dbReference type="Pfam" id="PF22740">
    <property type="entry name" value="PapZ_C"/>
    <property type="match status" value="1"/>
</dbReference>
<dbReference type="GO" id="GO:0005524">
    <property type="term" value="F:ATP binding"/>
    <property type="evidence" value="ECO:0007669"/>
    <property type="project" value="UniProtKB-UniRule"/>
</dbReference>
<feature type="binding site" evidence="4">
    <location>
        <begin position="11"/>
        <end position="18"/>
    </location>
    <ligand>
        <name>ATP</name>
        <dbReference type="ChEBI" id="CHEBI:30616"/>
    </ligand>
</feature>